<dbReference type="OrthoDB" id="14196at2"/>
<dbReference type="KEGG" id="srd:SD10_18800"/>
<dbReference type="PANTHER" id="PTHR47245:SF2">
    <property type="entry name" value="PEPTIDYL-PROLYL CIS-TRANS ISOMERASE HP_0175-RELATED"/>
    <property type="match status" value="1"/>
</dbReference>
<organism evidence="3 4">
    <name type="scientific">Spirosoma radiotolerans</name>
    <dbReference type="NCBI Taxonomy" id="1379870"/>
    <lineage>
        <taxon>Bacteria</taxon>
        <taxon>Pseudomonadati</taxon>
        <taxon>Bacteroidota</taxon>
        <taxon>Cytophagia</taxon>
        <taxon>Cytophagales</taxon>
        <taxon>Cytophagaceae</taxon>
        <taxon>Spirosoma</taxon>
    </lineage>
</organism>
<dbReference type="PROSITE" id="PS50198">
    <property type="entry name" value="PPIC_PPIASE_2"/>
    <property type="match status" value="1"/>
</dbReference>
<dbReference type="AlphaFoldDB" id="A0A0E3V8C7"/>
<dbReference type="InterPro" id="IPR046357">
    <property type="entry name" value="PPIase_dom_sf"/>
</dbReference>
<dbReference type="RefSeq" id="WP_046575838.1">
    <property type="nucleotide sequence ID" value="NZ_CP010429.1"/>
</dbReference>
<dbReference type="Gene3D" id="3.10.50.40">
    <property type="match status" value="1"/>
</dbReference>
<dbReference type="Pfam" id="PF00639">
    <property type="entry name" value="Rotamase"/>
    <property type="match status" value="1"/>
</dbReference>
<dbReference type="STRING" id="1379870.SD10_18800"/>
<dbReference type="Proteomes" id="UP000033054">
    <property type="component" value="Chromosome"/>
</dbReference>
<dbReference type="PANTHER" id="PTHR47245">
    <property type="entry name" value="PEPTIDYLPROLYL ISOMERASE"/>
    <property type="match status" value="1"/>
</dbReference>
<gene>
    <name evidence="3" type="ORF">SD10_18800</name>
</gene>
<dbReference type="GO" id="GO:0003755">
    <property type="term" value="F:peptidyl-prolyl cis-trans isomerase activity"/>
    <property type="evidence" value="ECO:0007669"/>
    <property type="project" value="UniProtKB-KW"/>
</dbReference>
<evidence type="ECO:0000259" key="2">
    <source>
        <dbReference type="PROSITE" id="PS50198"/>
    </source>
</evidence>
<reference evidence="3 4" key="1">
    <citation type="journal article" date="2014" name="Curr. Microbiol.">
        <title>Spirosoma radiotolerans sp. nov., a gamma-radiation-resistant bacterium isolated from gamma ray-irradiated soil.</title>
        <authorList>
            <person name="Lee J.J."/>
            <person name="Srinivasan S."/>
            <person name="Lim S."/>
            <person name="Joe M."/>
            <person name="Im S."/>
            <person name="Bae S.I."/>
            <person name="Park K.R."/>
            <person name="Han J.H."/>
            <person name="Park S.H."/>
            <person name="Joo B.M."/>
            <person name="Park S.J."/>
            <person name="Kim M.K."/>
        </authorList>
    </citation>
    <scope>NUCLEOTIDE SEQUENCE [LARGE SCALE GENOMIC DNA]</scope>
    <source>
        <strain evidence="3 4">DG5A</strain>
    </source>
</reference>
<keyword evidence="4" id="KW-1185">Reference proteome</keyword>
<dbReference type="SUPFAM" id="SSF54534">
    <property type="entry name" value="FKBP-like"/>
    <property type="match status" value="1"/>
</dbReference>
<accession>A0A0E3V8C7</accession>
<feature type="domain" description="PpiC" evidence="2">
    <location>
        <begin position="24"/>
        <end position="114"/>
    </location>
</feature>
<dbReference type="InterPro" id="IPR050245">
    <property type="entry name" value="PrsA_foldase"/>
</dbReference>
<keyword evidence="1" id="KW-0697">Rotamase</keyword>
<keyword evidence="1" id="KW-0413">Isomerase</keyword>
<evidence type="ECO:0000313" key="4">
    <source>
        <dbReference type="Proteomes" id="UP000033054"/>
    </source>
</evidence>
<dbReference type="PATRIC" id="fig|1379870.5.peg.4062"/>
<name>A0A0E3V8C7_9BACT</name>
<dbReference type="InterPro" id="IPR000297">
    <property type="entry name" value="PPIase_PpiC"/>
</dbReference>
<evidence type="ECO:0000313" key="3">
    <source>
        <dbReference type="EMBL" id="AKD56642.1"/>
    </source>
</evidence>
<protein>
    <recommendedName>
        <fullName evidence="2">PpiC domain-containing protein</fullName>
    </recommendedName>
</protein>
<proteinExistence type="predicted"/>
<dbReference type="HOGENOM" id="CLU_1936797_0_0_10"/>
<sequence length="130" mass="15061">MKYRLLIFFVFISGLGKAQSYNRETNNNKTYNDSTAKVEIYTIYELLKHGEKFDNMAIKFSQDPGSYKEGGALRPSTMEGYVGEYRNIVLNLSIDEISIPFKTEYGYHIVQLISKKDDVYGTRHILLRID</sequence>
<dbReference type="EMBL" id="CP010429">
    <property type="protein sequence ID" value="AKD56642.1"/>
    <property type="molecule type" value="Genomic_DNA"/>
</dbReference>
<evidence type="ECO:0000256" key="1">
    <source>
        <dbReference type="PROSITE-ProRule" id="PRU00278"/>
    </source>
</evidence>